<dbReference type="EMBL" id="NSLI01000004">
    <property type="protein sequence ID" value="PAX07352.1"/>
    <property type="molecule type" value="Genomic_DNA"/>
</dbReference>
<name>A0A2A2SDT9_9SPHN</name>
<feature type="compositionally biased region" description="Acidic residues" evidence="1">
    <location>
        <begin position="1"/>
        <end position="15"/>
    </location>
</feature>
<organism evidence="2 3">
    <name type="scientific">Sphingomonas lenta</name>
    <dbReference type="NCBI Taxonomy" id="1141887"/>
    <lineage>
        <taxon>Bacteria</taxon>
        <taxon>Pseudomonadati</taxon>
        <taxon>Pseudomonadota</taxon>
        <taxon>Alphaproteobacteria</taxon>
        <taxon>Sphingomonadales</taxon>
        <taxon>Sphingomonadaceae</taxon>
        <taxon>Sphingomonas</taxon>
    </lineage>
</organism>
<gene>
    <name evidence="2" type="ORF">CKY28_15170</name>
</gene>
<evidence type="ECO:0000313" key="2">
    <source>
        <dbReference type="EMBL" id="PAX07352.1"/>
    </source>
</evidence>
<comment type="caution">
    <text evidence="2">The sequence shown here is derived from an EMBL/GenBank/DDBJ whole genome shotgun (WGS) entry which is preliminary data.</text>
</comment>
<dbReference type="RefSeq" id="WP_095999174.1">
    <property type="nucleotide sequence ID" value="NZ_NSLI01000004.1"/>
</dbReference>
<reference evidence="3" key="1">
    <citation type="submission" date="2017-09" db="EMBL/GenBank/DDBJ databases">
        <authorList>
            <person name="Feng G."/>
            <person name="Zhu H."/>
        </authorList>
    </citation>
    <scope>NUCLEOTIDE SEQUENCE [LARGE SCALE GENOMIC DNA]</scope>
    <source>
        <strain evidence="3">1PNM-20</strain>
    </source>
</reference>
<evidence type="ECO:0000256" key="1">
    <source>
        <dbReference type="SAM" id="MobiDB-lite"/>
    </source>
</evidence>
<dbReference type="Proteomes" id="UP000218151">
    <property type="component" value="Unassembled WGS sequence"/>
</dbReference>
<sequence>MPDVEPETDEPDDIEMTTAPAEDAGCFVPTLPTRLLDEAAQLAARINPVNAPYTQNAIPEGGPMISELAVLVSKYWGRRRRTLTVSFTETTANDLKQRILGHMNAWNIGVRFALTNGVGQVRISRAGQGYWSYLGTDVLLIPQNRPTMNLQGFTMSISEAEFRRVVRHETGHTLGFPHEHLRRALIDRLDVAKTIAYFRDTYGWSEAQTRSNVLTPLEERSIMASAVTDQDSVMCYHLPGRITKNGQPIRGGPDISAIDRAFARRIYPTGFWPFFDETTTWDESEDVSLEDALALAQA</sequence>
<evidence type="ECO:0000313" key="3">
    <source>
        <dbReference type="Proteomes" id="UP000218151"/>
    </source>
</evidence>
<dbReference type="AlphaFoldDB" id="A0A2A2SDT9"/>
<proteinExistence type="predicted"/>
<keyword evidence="3" id="KW-1185">Reference proteome</keyword>
<dbReference type="InterPro" id="IPR024079">
    <property type="entry name" value="MetalloPept_cat_dom_sf"/>
</dbReference>
<dbReference type="SUPFAM" id="SSF55486">
    <property type="entry name" value="Metalloproteases ('zincins'), catalytic domain"/>
    <property type="match status" value="1"/>
</dbReference>
<dbReference type="GO" id="GO:0008237">
    <property type="term" value="F:metallopeptidase activity"/>
    <property type="evidence" value="ECO:0007669"/>
    <property type="project" value="InterPro"/>
</dbReference>
<accession>A0A2A2SDT9</accession>
<dbReference type="OrthoDB" id="9783144at2"/>
<feature type="region of interest" description="Disordered" evidence="1">
    <location>
        <begin position="1"/>
        <end position="23"/>
    </location>
</feature>
<protein>
    <submittedName>
        <fullName evidence="2">Peptidase M12</fullName>
    </submittedName>
</protein>
<dbReference type="Gene3D" id="3.40.390.10">
    <property type="entry name" value="Collagenase (Catalytic Domain)"/>
    <property type="match status" value="1"/>
</dbReference>